<dbReference type="InterPro" id="IPR036047">
    <property type="entry name" value="F-box-like_dom_sf"/>
</dbReference>
<keyword evidence="2" id="KW-0677">Repeat</keyword>
<dbReference type="InterPro" id="IPR001810">
    <property type="entry name" value="F-box_dom"/>
</dbReference>
<evidence type="ECO:0000256" key="2">
    <source>
        <dbReference type="ARBA" id="ARBA00022737"/>
    </source>
</evidence>
<dbReference type="PROSITE" id="PS50082">
    <property type="entry name" value="WD_REPEATS_2"/>
    <property type="match status" value="1"/>
</dbReference>
<keyword evidence="6" id="KW-1185">Reference proteome</keyword>
<feature type="repeat" description="WD" evidence="3">
    <location>
        <begin position="93"/>
        <end position="130"/>
    </location>
</feature>
<dbReference type="AlphaFoldDB" id="A0A0B2UX49"/>
<organism evidence="5 6">
    <name type="scientific">Toxocara canis</name>
    <name type="common">Canine roundworm</name>
    <dbReference type="NCBI Taxonomy" id="6265"/>
    <lineage>
        <taxon>Eukaryota</taxon>
        <taxon>Metazoa</taxon>
        <taxon>Ecdysozoa</taxon>
        <taxon>Nematoda</taxon>
        <taxon>Chromadorea</taxon>
        <taxon>Rhabditida</taxon>
        <taxon>Spirurina</taxon>
        <taxon>Ascaridomorpha</taxon>
        <taxon>Ascaridoidea</taxon>
        <taxon>Toxocaridae</taxon>
        <taxon>Toxocara</taxon>
    </lineage>
</organism>
<dbReference type="SUPFAM" id="SSF81383">
    <property type="entry name" value="F-box domain"/>
    <property type="match status" value="1"/>
</dbReference>
<dbReference type="EMBL" id="JPKZ01002646">
    <property type="protein sequence ID" value="KHN75636.1"/>
    <property type="molecule type" value="Genomic_DNA"/>
</dbReference>
<sequence length="385" mass="43587">MTHLDELPVELIVQVFEHIPSRDLWSNVRLVCRIFASIIGSSQLWLLKIRKLDVALPQCQVEQQDFHLAECCCAIEDEMGRWASDRLQRYVSVTGHLGTVDAIRLLETSAHKRLCITGSRDRSLIVWDVSKIAKRVGEESWKLQLVPEAHQGWIWSVCRSGPDAFYSSSWDRYVKQWQIVSDRVERMCAVELSAAVLCVVDDGTVVICSSFDRKISALDARDSLHKVAELEFHRSAVFDLAQTLHSPYLYSCSEDRRVVCTDKRMWKAVTELELTAYAQSLSVCSGQLLCGTVGGKIMLLNPNDLSVVNELTVTTSCHAVRQVKLNLGSQMCLMRNMRFKILTPGRRPTLFAQFDELDAEPSRFDYYNGDLAVTCGDGSVLFWTN</sequence>
<evidence type="ECO:0000313" key="6">
    <source>
        <dbReference type="Proteomes" id="UP000031036"/>
    </source>
</evidence>
<dbReference type="Pfam" id="PF00400">
    <property type="entry name" value="WD40"/>
    <property type="match status" value="3"/>
</dbReference>
<dbReference type="PROSITE" id="PS00678">
    <property type="entry name" value="WD_REPEATS_1"/>
    <property type="match status" value="1"/>
</dbReference>
<evidence type="ECO:0000259" key="4">
    <source>
        <dbReference type="PROSITE" id="PS50181"/>
    </source>
</evidence>
<dbReference type="SMART" id="SM00256">
    <property type="entry name" value="FBOX"/>
    <property type="match status" value="1"/>
</dbReference>
<dbReference type="SUPFAM" id="SSF50978">
    <property type="entry name" value="WD40 repeat-like"/>
    <property type="match status" value="1"/>
</dbReference>
<dbReference type="Proteomes" id="UP000031036">
    <property type="component" value="Unassembled WGS sequence"/>
</dbReference>
<reference evidence="5 6" key="1">
    <citation type="submission" date="2014-11" db="EMBL/GenBank/DDBJ databases">
        <title>Genetic blueprint of the zoonotic pathogen Toxocara canis.</title>
        <authorList>
            <person name="Zhu X.-Q."/>
            <person name="Korhonen P.K."/>
            <person name="Cai H."/>
            <person name="Young N.D."/>
            <person name="Nejsum P."/>
            <person name="von Samson-Himmelstjerna G."/>
            <person name="Boag P.R."/>
            <person name="Tan P."/>
            <person name="Li Q."/>
            <person name="Min J."/>
            <person name="Yang Y."/>
            <person name="Wang X."/>
            <person name="Fang X."/>
            <person name="Hall R.S."/>
            <person name="Hofmann A."/>
            <person name="Sternberg P.W."/>
            <person name="Jex A.R."/>
            <person name="Gasser R.B."/>
        </authorList>
    </citation>
    <scope>NUCLEOTIDE SEQUENCE [LARGE SCALE GENOMIC DNA]</scope>
    <source>
        <strain evidence="5">PN_DK_2014</strain>
    </source>
</reference>
<dbReference type="PANTHER" id="PTHR22847:SF637">
    <property type="entry name" value="WD REPEAT DOMAIN 5B"/>
    <property type="match status" value="1"/>
</dbReference>
<dbReference type="InterPro" id="IPR019775">
    <property type="entry name" value="WD40_repeat_CS"/>
</dbReference>
<feature type="domain" description="F-box" evidence="4">
    <location>
        <begin position="1"/>
        <end position="48"/>
    </location>
</feature>
<evidence type="ECO:0000256" key="1">
    <source>
        <dbReference type="ARBA" id="ARBA00022574"/>
    </source>
</evidence>
<dbReference type="GO" id="GO:1990234">
    <property type="term" value="C:transferase complex"/>
    <property type="evidence" value="ECO:0007669"/>
    <property type="project" value="UniProtKB-ARBA"/>
</dbReference>
<evidence type="ECO:0000256" key="3">
    <source>
        <dbReference type="PROSITE-ProRule" id="PRU00221"/>
    </source>
</evidence>
<dbReference type="InterPro" id="IPR001680">
    <property type="entry name" value="WD40_rpt"/>
</dbReference>
<gene>
    <name evidence="5" type="primary">FBXW9</name>
    <name evidence="5" type="ORF">Tcan_10157</name>
</gene>
<accession>A0A0B2UX49</accession>
<dbReference type="PANTHER" id="PTHR22847">
    <property type="entry name" value="WD40 REPEAT PROTEIN"/>
    <property type="match status" value="1"/>
</dbReference>
<keyword evidence="1 3" id="KW-0853">WD repeat</keyword>
<dbReference type="Gene3D" id="1.20.1280.50">
    <property type="match status" value="1"/>
</dbReference>
<dbReference type="OMA" id="WAGDNGG"/>
<protein>
    <submittedName>
        <fullName evidence="5">F-box/WD repeat-containing protein 9</fullName>
    </submittedName>
</protein>
<name>A0A0B2UX49_TOXCA</name>
<evidence type="ECO:0000313" key="5">
    <source>
        <dbReference type="EMBL" id="KHN75636.1"/>
    </source>
</evidence>
<comment type="caution">
    <text evidence="5">The sequence shown here is derived from an EMBL/GenBank/DDBJ whole genome shotgun (WGS) entry which is preliminary data.</text>
</comment>
<dbReference type="InterPro" id="IPR015943">
    <property type="entry name" value="WD40/YVTN_repeat-like_dom_sf"/>
</dbReference>
<dbReference type="InterPro" id="IPR036322">
    <property type="entry name" value="WD40_repeat_dom_sf"/>
</dbReference>
<dbReference type="Pfam" id="PF12937">
    <property type="entry name" value="F-box-like"/>
    <property type="match status" value="1"/>
</dbReference>
<dbReference type="SMART" id="SM00320">
    <property type="entry name" value="WD40"/>
    <property type="match status" value="4"/>
</dbReference>
<dbReference type="PROSITE" id="PS50181">
    <property type="entry name" value="FBOX"/>
    <property type="match status" value="1"/>
</dbReference>
<dbReference type="OrthoDB" id="2305498at2759"/>
<dbReference type="Gene3D" id="2.130.10.10">
    <property type="entry name" value="YVTN repeat-like/Quinoprotein amine dehydrogenase"/>
    <property type="match status" value="1"/>
</dbReference>
<dbReference type="STRING" id="6265.A0A0B2UX49"/>
<proteinExistence type="predicted"/>